<dbReference type="SUPFAM" id="SSF54292">
    <property type="entry name" value="2Fe-2S ferredoxin-like"/>
    <property type="match status" value="1"/>
</dbReference>
<name>A0A8J3JBU1_9ACTN</name>
<sequence length="99" mass="10267">MPSERTPPTASRLTDIGRPAPVTIDVDGTPVTAYPGEPLVAALLAAGHRALRRTASGAPRGAYCNMGVCFDCVVTVDGVPASRSCLTEVRAGMRVRTDA</sequence>
<dbReference type="GO" id="GO:0016491">
    <property type="term" value="F:oxidoreductase activity"/>
    <property type="evidence" value="ECO:0007669"/>
    <property type="project" value="UniProtKB-KW"/>
</dbReference>
<gene>
    <name evidence="3" type="ORF">Aru02nite_64460</name>
</gene>
<accession>A0A8J3JBU1</accession>
<reference evidence="3" key="1">
    <citation type="submission" date="2021-01" db="EMBL/GenBank/DDBJ databases">
        <title>Whole genome shotgun sequence of Actinocatenispora rupis NBRC 107355.</title>
        <authorList>
            <person name="Komaki H."/>
            <person name="Tamura T."/>
        </authorList>
    </citation>
    <scope>NUCLEOTIDE SEQUENCE</scope>
    <source>
        <strain evidence="3">NBRC 107355</strain>
    </source>
</reference>
<dbReference type="RefSeq" id="WP_203663920.1">
    <property type="nucleotide sequence ID" value="NZ_BAAAZM010000023.1"/>
</dbReference>
<dbReference type="EMBL" id="BOMB01000044">
    <property type="protein sequence ID" value="GID15557.1"/>
    <property type="molecule type" value="Genomic_DNA"/>
</dbReference>
<protein>
    <recommendedName>
        <fullName evidence="5">2Fe-2S iron-sulfur cluster binding domain-containing protein</fullName>
    </recommendedName>
</protein>
<evidence type="ECO:0000256" key="1">
    <source>
        <dbReference type="ARBA" id="ARBA00023002"/>
    </source>
</evidence>
<dbReference type="AlphaFoldDB" id="A0A8J3JBU1"/>
<dbReference type="InterPro" id="IPR042204">
    <property type="entry name" value="2Fe-2S-bd_N"/>
</dbReference>
<dbReference type="Gene3D" id="3.10.20.440">
    <property type="entry name" value="2Fe-2S iron-sulphur cluster binding domain, sarcosine oxidase, alpha subunit, N-terminal domain"/>
    <property type="match status" value="1"/>
</dbReference>
<comment type="caution">
    <text evidence="3">The sequence shown here is derived from an EMBL/GenBank/DDBJ whole genome shotgun (WGS) entry which is preliminary data.</text>
</comment>
<dbReference type="InterPro" id="IPR036010">
    <property type="entry name" value="2Fe-2S_ferredoxin-like_sf"/>
</dbReference>
<dbReference type="GO" id="GO:0051536">
    <property type="term" value="F:iron-sulfur cluster binding"/>
    <property type="evidence" value="ECO:0007669"/>
    <property type="project" value="InterPro"/>
</dbReference>
<keyword evidence="1" id="KW-0560">Oxidoreductase</keyword>
<dbReference type="Pfam" id="PF13510">
    <property type="entry name" value="Fer2_4"/>
    <property type="match status" value="1"/>
</dbReference>
<evidence type="ECO:0008006" key="5">
    <source>
        <dbReference type="Google" id="ProtNLM"/>
    </source>
</evidence>
<evidence type="ECO:0000313" key="3">
    <source>
        <dbReference type="EMBL" id="GID15557.1"/>
    </source>
</evidence>
<organism evidence="3 4">
    <name type="scientific">Actinocatenispora rupis</name>
    <dbReference type="NCBI Taxonomy" id="519421"/>
    <lineage>
        <taxon>Bacteria</taxon>
        <taxon>Bacillati</taxon>
        <taxon>Actinomycetota</taxon>
        <taxon>Actinomycetes</taxon>
        <taxon>Micromonosporales</taxon>
        <taxon>Micromonosporaceae</taxon>
        <taxon>Actinocatenispora</taxon>
    </lineage>
</organism>
<feature type="region of interest" description="Disordered" evidence="2">
    <location>
        <begin position="1"/>
        <end position="21"/>
    </location>
</feature>
<dbReference type="Proteomes" id="UP000612808">
    <property type="component" value="Unassembled WGS sequence"/>
</dbReference>
<proteinExistence type="predicted"/>
<evidence type="ECO:0000313" key="4">
    <source>
        <dbReference type="Proteomes" id="UP000612808"/>
    </source>
</evidence>
<evidence type="ECO:0000256" key="2">
    <source>
        <dbReference type="SAM" id="MobiDB-lite"/>
    </source>
</evidence>
<keyword evidence="4" id="KW-1185">Reference proteome</keyword>
<feature type="compositionally biased region" description="Polar residues" evidence="2">
    <location>
        <begin position="1"/>
        <end position="12"/>
    </location>
</feature>